<gene>
    <name evidence="1" type="ORF">L6164_037367</name>
</gene>
<evidence type="ECO:0000313" key="2">
    <source>
        <dbReference type="Proteomes" id="UP000828941"/>
    </source>
</evidence>
<organism evidence="1 2">
    <name type="scientific">Bauhinia variegata</name>
    <name type="common">Purple orchid tree</name>
    <name type="synonym">Phanera variegata</name>
    <dbReference type="NCBI Taxonomy" id="167791"/>
    <lineage>
        <taxon>Eukaryota</taxon>
        <taxon>Viridiplantae</taxon>
        <taxon>Streptophyta</taxon>
        <taxon>Embryophyta</taxon>
        <taxon>Tracheophyta</taxon>
        <taxon>Spermatophyta</taxon>
        <taxon>Magnoliopsida</taxon>
        <taxon>eudicotyledons</taxon>
        <taxon>Gunneridae</taxon>
        <taxon>Pentapetalae</taxon>
        <taxon>rosids</taxon>
        <taxon>fabids</taxon>
        <taxon>Fabales</taxon>
        <taxon>Fabaceae</taxon>
        <taxon>Cercidoideae</taxon>
        <taxon>Cercideae</taxon>
        <taxon>Bauhiniinae</taxon>
        <taxon>Bauhinia</taxon>
    </lineage>
</organism>
<keyword evidence="2" id="KW-1185">Reference proteome</keyword>
<dbReference type="Proteomes" id="UP000828941">
    <property type="component" value="Chromosome 14"/>
</dbReference>
<accession>A0ACB9KJW4</accession>
<sequence length="90" mass="10109">MIVDDRDSSSQVCLKTIAKGKWYLDSICSRLMTDGKRFTKYRDAYLGLVTFGGNEKGYIIRVGNVQLSETLSINDVYLVNGLRHSLLSIS</sequence>
<reference evidence="1 2" key="1">
    <citation type="journal article" date="2022" name="DNA Res.">
        <title>Chromosomal-level genome assembly of the orchid tree Bauhinia variegata (Leguminosae; Cercidoideae) supports the allotetraploid origin hypothesis of Bauhinia.</title>
        <authorList>
            <person name="Zhong Y."/>
            <person name="Chen Y."/>
            <person name="Zheng D."/>
            <person name="Pang J."/>
            <person name="Liu Y."/>
            <person name="Luo S."/>
            <person name="Meng S."/>
            <person name="Qian L."/>
            <person name="Wei D."/>
            <person name="Dai S."/>
            <person name="Zhou R."/>
        </authorList>
    </citation>
    <scope>NUCLEOTIDE SEQUENCE [LARGE SCALE GENOMIC DNA]</scope>
    <source>
        <strain evidence="1">BV-YZ2020</strain>
    </source>
</reference>
<comment type="caution">
    <text evidence="1">The sequence shown here is derived from an EMBL/GenBank/DDBJ whole genome shotgun (WGS) entry which is preliminary data.</text>
</comment>
<proteinExistence type="predicted"/>
<dbReference type="EMBL" id="CM039439">
    <property type="protein sequence ID" value="KAI4297478.1"/>
    <property type="molecule type" value="Genomic_DNA"/>
</dbReference>
<protein>
    <submittedName>
        <fullName evidence="1">Uncharacterized protein</fullName>
    </submittedName>
</protein>
<evidence type="ECO:0000313" key="1">
    <source>
        <dbReference type="EMBL" id="KAI4297478.1"/>
    </source>
</evidence>
<name>A0ACB9KJW4_BAUVA</name>